<evidence type="ECO:0000256" key="4">
    <source>
        <dbReference type="ARBA" id="ARBA00022692"/>
    </source>
</evidence>
<dbReference type="PROSITE" id="PS00086">
    <property type="entry name" value="CYTOCHROME_P450"/>
    <property type="match status" value="1"/>
</dbReference>
<dbReference type="InterPro" id="IPR047146">
    <property type="entry name" value="Cyt_P450_E_CYP52_fungi"/>
</dbReference>
<protein>
    <submittedName>
        <fullName evidence="13">Cytochrome P450 monooxygenase</fullName>
    </submittedName>
</protein>
<dbReference type="InterPro" id="IPR017972">
    <property type="entry name" value="Cyt_P450_CS"/>
</dbReference>
<organism evidence="13 14">
    <name type="scientific">Fusarium heterosporum</name>
    <dbReference type="NCBI Taxonomy" id="42747"/>
    <lineage>
        <taxon>Eukaryota</taxon>
        <taxon>Fungi</taxon>
        <taxon>Dikarya</taxon>
        <taxon>Ascomycota</taxon>
        <taxon>Pezizomycotina</taxon>
        <taxon>Sordariomycetes</taxon>
        <taxon>Hypocreomycetidae</taxon>
        <taxon>Hypocreales</taxon>
        <taxon>Nectriaceae</taxon>
        <taxon>Fusarium</taxon>
        <taxon>Fusarium heterosporum species complex</taxon>
    </lineage>
</organism>
<name>A0A8H5X144_FUSHE</name>
<dbReference type="GO" id="GO:0020037">
    <property type="term" value="F:heme binding"/>
    <property type="evidence" value="ECO:0007669"/>
    <property type="project" value="InterPro"/>
</dbReference>
<evidence type="ECO:0000256" key="12">
    <source>
        <dbReference type="RuleBase" id="RU000461"/>
    </source>
</evidence>
<evidence type="ECO:0000256" key="8">
    <source>
        <dbReference type="ARBA" id="ARBA00023004"/>
    </source>
</evidence>
<dbReference type="Pfam" id="PF00067">
    <property type="entry name" value="p450"/>
    <property type="match status" value="1"/>
</dbReference>
<keyword evidence="11 12" id="KW-0349">Heme</keyword>
<evidence type="ECO:0000256" key="7">
    <source>
        <dbReference type="ARBA" id="ARBA00023002"/>
    </source>
</evidence>
<dbReference type="PANTHER" id="PTHR24287">
    <property type="entry name" value="P450, PUTATIVE (EUROFUNG)-RELATED"/>
    <property type="match status" value="1"/>
</dbReference>
<keyword evidence="4" id="KW-0812">Transmembrane</keyword>
<dbReference type="CDD" id="cd11063">
    <property type="entry name" value="CYP52"/>
    <property type="match status" value="1"/>
</dbReference>
<keyword evidence="14" id="KW-1185">Reference proteome</keyword>
<dbReference type="InterPro" id="IPR001128">
    <property type="entry name" value="Cyt_P450"/>
</dbReference>
<keyword evidence="8 11" id="KW-0408">Iron</keyword>
<keyword evidence="9 12" id="KW-0503">Monooxygenase</keyword>
<keyword evidence="5 11" id="KW-0479">Metal-binding</keyword>
<evidence type="ECO:0000256" key="6">
    <source>
        <dbReference type="ARBA" id="ARBA00022989"/>
    </source>
</evidence>
<dbReference type="PRINTS" id="PR00385">
    <property type="entry name" value="P450"/>
</dbReference>
<dbReference type="GO" id="GO:0016705">
    <property type="term" value="F:oxidoreductase activity, acting on paired donors, with incorporation or reduction of molecular oxygen"/>
    <property type="evidence" value="ECO:0007669"/>
    <property type="project" value="InterPro"/>
</dbReference>
<dbReference type="GO" id="GO:0016020">
    <property type="term" value="C:membrane"/>
    <property type="evidence" value="ECO:0007669"/>
    <property type="project" value="UniProtKB-SubCell"/>
</dbReference>
<evidence type="ECO:0000256" key="9">
    <source>
        <dbReference type="ARBA" id="ARBA00023033"/>
    </source>
</evidence>
<evidence type="ECO:0000256" key="5">
    <source>
        <dbReference type="ARBA" id="ARBA00022723"/>
    </source>
</evidence>
<dbReference type="Proteomes" id="UP000567885">
    <property type="component" value="Unassembled WGS sequence"/>
</dbReference>
<dbReference type="InterPro" id="IPR036396">
    <property type="entry name" value="Cyt_P450_sf"/>
</dbReference>
<evidence type="ECO:0000313" key="13">
    <source>
        <dbReference type="EMBL" id="KAF5679441.1"/>
    </source>
</evidence>
<dbReference type="SUPFAM" id="SSF48264">
    <property type="entry name" value="Cytochrome P450"/>
    <property type="match status" value="1"/>
</dbReference>
<dbReference type="EMBL" id="JAAGWQ010000012">
    <property type="protein sequence ID" value="KAF5679441.1"/>
    <property type="molecule type" value="Genomic_DNA"/>
</dbReference>
<feature type="binding site" description="axial binding residue" evidence="11">
    <location>
        <position position="501"/>
    </location>
    <ligand>
        <name>heme</name>
        <dbReference type="ChEBI" id="CHEBI:30413"/>
    </ligand>
    <ligandPart>
        <name>Fe</name>
        <dbReference type="ChEBI" id="CHEBI:18248"/>
    </ligandPart>
</feature>
<dbReference type="Gene3D" id="1.10.630.10">
    <property type="entry name" value="Cytochrome P450"/>
    <property type="match status" value="1"/>
</dbReference>
<dbReference type="AlphaFoldDB" id="A0A8H5X144"/>
<dbReference type="OrthoDB" id="1470350at2759"/>
<comment type="similarity">
    <text evidence="3 12">Belongs to the cytochrome P450 family.</text>
</comment>
<evidence type="ECO:0000256" key="10">
    <source>
        <dbReference type="ARBA" id="ARBA00023136"/>
    </source>
</evidence>
<evidence type="ECO:0000256" key="2">
    <source>
        <dbReference type="ARBA" id="ARBA00004167"/>
    </source>
</evidence>
<dbReference type="GO" id="GO:0005506">
    <property type="term" value="F:iron ion binding"/>
    <property type="evidence" value="ECO:0007669"/>
    <property type="project" value="InterPro"/>
</dbReference>
<comment type="cofactor">
    <cofactor evidence="1 11">
        <name>heme</name>
        <dbReference type="ChEBI" id="CHEBI:30413"/>
    </cofactor>
</comment>
<keyword evidence="6" id="KW-1133">Transmembrane helix</keyword>
<dbReference type="PRINTS" id="PR00463">
    <property type="entry name" value="EP450I"/>
</dbReference>
<dbReference type="InterPro" id="IPR002401">
    <property type="entry name" value="Cyt_P450_E_grp-I"/>
</dbReference>
<reference evidence="13 14" key="1">
    <citation type="submission" date="2020-05" db="EMBL/GenBank/DDBJ databases">
        <title>Identification and distribution of gene clusters putatively required for synthesis of sphingolipid metabolism inhibitors in phylogenetically diverse species of the filamentous fungus Fusarium.</title>
        <authorList>
            <person name="Kim H.-S."/>
            <person name="Busman M."/>
            <person name="Brown D.W."/>
            <person name="Divon H."/>
            <person name="Uhlig S."/>
            <person name="Proctor R.H."/>
        </authorList>
    </citation>
    <scope>NUCLEOTIDE SEQUENCE [LARGE SCALE GENOMIC DNA]</scope>
    <source>
        <strain evidence="13 14">NRRL 20693</strain>
    </source>
</reference>
<evidence type="ECO:0000256" key="11">
    <source>
        <dbReference type="PIRSR" id="PIRSR602401-1"/>
    </source>
</evidence>
<comment type="subcellular location">
    <subcellularLocation>
        <location evidence="2">Membrane</location>
        <topology evidence="2">Single-pass membrane protein</topology>
    </subcellularLocation>
</comment>
<keyword evidence="7 12" id="KW-0560">Oxidoreductase</keyword>
<sequence>MSGTFTPLTDYSINTLHGAIHHPYRLVLYIIIIYLVRRILNRLLAPSSLSVAPRIPTYLPFGIDFIVWSSYYNSTNQDIKLWSEIFQRYGRGTAPYTAEVILGTDRVIFTADHENIKAILATKFSEYGKGPKFYHDWKEFLGDSIFATDGRLWQDARGLIKPLFLRQRIEDLAVFEKHTVKLTKMLQGPEGQPIEVDVKDLFFRFTLDVATDFLFGQAINSLDNPREQFAVAFAEIQRVQRLIAVSGPLQPFLSLKSYRSSLKTINSFMEVFISHTLSLKQDELEQLTKSDRGYTFLSALALYTRDAKQIRDQLVAVLLAGRDTTAATLSWVLHELSGRPDMVRRLRQEIAEHVKPGQSPSFSDLKGMKYMQSILNETLRMYPAIPFNMRIALEDTSLPRGGGADGNQFITVKKDTIIAYTPLVMMRRNDIYPATYANGDEFPDPDTFDPERWLHSSVAPSSTKDTLDSKSNGVEGINSANKTWSPRPWTYIPFNGGPRICLGQQFALTEMGYTLVRIFQQFSRVERRMTPEEGGILSANIVLTPKHGVKVAFFKEEDN</sequence>
<accession>A0A8H5X144</accession>
<keyword evidence="10" id="KW-0472">Membrane</keyword>
<dbReference type="PANTHER" id="PTHR24287:SF5">
    <property type="entry name" value="P450, PUTATIVE (EUROFUNG)-RELATED"/>
    <property type="match status" value="1"/>
</dbReference>
<evidence type="ECO:0000313" key="14">
    <source>
        <dbReference type="Proteomes" id="UP000567885"/>
    </source>
</evidence>
<evidence type="ECO:0000256" key="3">
    <source>
        <dbReference type="ARBA" id="ARBA00010617"/>
    </source>
</evidence>
<comment type="caution">
    <text evidence="13">The sequence shown here is derived from an EMBL/GenBank/DDBJ whole genome shotgun (WGS) entry which is preliminary data.</text>
</comment>
<proteinExistence type="inferred from homology"/>
<dbReference type="GO" id="GO:0004497">
    <property type="term" value="F:monooxygenase activity"/>
    <property type="evidence" value="ECO:0007669"/>
    <property type="project" value="UniProtKB-KW"/>
</dbReference>
<gene>
    <name evidence="13" type="ORF">FHETE_858</name>
</gene>
<evidence type="ECO:0000256" key="1">
    <source>
        <dbReference type="ARBA" id="ARBA00001971"/>
    </source>
</evidence>